<organism evidence="7 8">
    <name type="scientific">[Clostridium] cellulosi</name>
    <dbReference type="NCBI Taxonomy" id="29343"/>
    <lineage>
        <taxon>Bacteria</taxon>
        <taxon>Bacillati</taxon>
        <taxon>Bacillota</taxon>
        <taxon>Clostridia</taxon>
        <taxon>Eubacteriales</taxon>
        <taxon>Oscillospiraceae</taxon>
        <taxon>Oscillospiraceae incertae sedis</taxon>
    </lineage>
</organism>
<dbReference type="GO" id="GO:0005886">
    <property type="term" value="C:plasma membrane"/>
    <property type="evidence" value="ECO:0007669"/>
    <property type="project" value="UniProtKB-SubCell"/>
</dbReference>
<gene>
    <name evidence="7" type="ORF">CCDG5_1967</name>
</gene>
<feature type="transmembrane region" description="Helical" evidence="6">
    <location>
        <begin position="12"/>
        <end position="32"/>
    </location>
</feature>
<comment type="subcellular location">
    <subcellularLocation>
        <location evidence="1">Cell membrane</location>
        <topology evidence="1">Multi-pass membrane protein</topology>
    </subcellularLocation>
</comment>
<feature type="transmembrane region" description="Helical" evidence="6">
    <location>
        <begin position="443"/>
        <end position="464"/>
    </location>
</feature>
<proteinExistence type="predicted"/>
<sequence>MPKIRSVKFNFVMNCILTLSNIIFPLITFPYVSRILLPEGTGRVAFATSVVTYFSMFAQLGIPTYGIRACAKVREDKEKLTRTVHEIFFINIIMCVFAYIAFFAALLFIPRLQSDKVLFIVVSSTILFNALGMEWAYKALEQYSYITVRSVVFKLIALVAMFLLVKQQKDYIIYGGITIFAGVGSNILNFINIRKIISFRYVGHYDLKQHFKPILIFFAMSVAATIYTNLDNIMLGAIKGNIDVGYYNAAVKIKSILVSFVTSLGAVLLPRVSFYFDNGMKKEFRQITKKAIEFVVLLACPVTIYFIIYAKESILFLSGKAFVGAVIPMQLIMPTVLLIGLTNLMGIQMLVPMGFEKIVLYSEIAGATIDLIINFILIPPLASSGASIAALAAETTVFIVQFFALRKMVLPLFRKLEHSKIIMSLILSSALSLPIKMVPTGNFLKLVISALIFFGVYMIILNVLKEPLVIDLEKQVLAKYLNKLRPNVKEN</sequence>
<reference evidence="8" key="1">
    <citation type="submission" date="2014-07" db="EMBL/GenBank/DDBJ databases">
        <authorList>
            <person name="Wibberg D."/>
        </authorList>
    </citation>
    <scope>NUCLEOTIDE SEQUENCE [LARGE SCALE GENOMIC DNA]</scope>
    <source>
        <strain evidence="8">DG5</strain>
    </source>
</reference>
<feature type="transmembrane region" description="Helical" evidence="6">
    <location>
        <begin position="88"/>
        <end position="111"/>
    </location>
</feature>
<keyword evidence="4 6" id="KW-1133">Transmembrane helix</keyword>
<dbReference type="PANTHER" id="PTHR30250:SF11">
    <property type="entry name" value="O-ANTIGEN TRANSPORTER-RELATED"/>
    <property type="match status" value="1"/>
</dbReference>
<dbReference type="STRING" id="29343.CCDG5_1967"/>
<dbReference type="HOGENOM" id="CLU_022017_0_0_9"/>
<keyword evidence="3 6" id="KW-0812">Transmembrane</keyword>
<feature type="transmembrane region" description="Helical" evidence="6">
    <location>
        <begin position="211"/>
        <end position="230"/>
    </location>
</feature>
<evidence type="ECO:0000256" key="2">
    <source>
        <dbReference type="ARBA" id="ARBA00022475"/>
    </source>
</evidence>
<feature type="transmembrane region" description="Helical" evidence="6">
    <location>
        <begin position="44"/>
        <end position="67"/>
    </location>
</feature>
<dbReference type="PANTHER" id="PTHR30250">
    <property type="entry name" value="PST FAMILY PREDICTED COLANIC ACID TRANSPORTER"/>
    <property type="match status" value="1"/>
</dbReference>
<dbReference type="InterPro" id="IPR002797">
    <property type="entry name" value="Polysacc_synth"/>
</dbReference>
<dbReference type="PATRIC" id="fig|29343.3.peg.2067"/>
<evidence type="ECO:0000256" key="1">
    <source>
        <dbReference type="ARBA" id="ARBA00004651"/>
    </source>
</evidence>
<feature type="transmembrane region" description="Helical" evidence="6">
    <location>
        <begin position="322"/>
        <end position="346"/>
    </location>
</feature>
<feature type="transmembrane region" description="Helical" evidence="6">
    <location>
        <begin position="384"/>
        <end position="405"/>
    </location>
</feature>
<dbReference type="InterPro" id="IPR050833">
    <property type="entry name" value="Poly_Biosynth_Transport"/>
</dbReference>
<keyword evidence="8" id="KW-1185">Reference proteome</keyword>
<dbReference type="AlphaFoldDB" id="A0A078KV90"/>
<evidence type="ECO:0000256" key="4">
    <source>
        <dbReference type="ARBA" id="ARBA00022989"/>
    </source>
</evidence>
<feature type="transmembrane region" description="Helical" evidence="6">
    <location>
        <begin position="291"/>
        <end position="310"/>
    </location>
</feature>
<dbReference type="EMBL" id="LM995447">
    <property type="protein sequence ID" value="CDZ25059.1"/>
    <property type="molecule type" value="Genomic_DNA"/>
</dbReference>
<dbReference type="CDD" id="cd13128">
    <property type="entry name" value="MATE_Wzx_like"/>
    <property type="match status" value="1"/>
</dbReference>
<keyword evidence="5 6" id="KW-0472">Membrane</keyword>
<feature type="transmembrane region" description="Helical" evidence="6">
    <location>
        <begin position="117"/>
        <end position="137"/>
    </location>
</feature>
<feature type="transmembrane region" description="Helical" evidence="6">
    <location>
        <begin position="250"/>
        <end position="270"/>
    </location>
</feature>
<name>A0A078KV90_9FIRM</name>
<accession>A0A078KV90</accession>
<feature type="transmembrane region" description="Helical" evidence="6">
    <location>
        <begin position="358"/>
        <end position="378"/>
    </location>
</feature>
<protein>
    <submittedName>
        <fullName evidence="7">Uncharacterized protein</fullName>
    </submittedName>
</protein>
<keyword evidence="2" id="KW-1003">Cell membrane</keyword>
<feature type="transmembrane region" description="Helical" evidence="6">
    <location>
        <begin position="171"/>
        <end position="191"/>
    </location>
</feature>
<evidence type="ECO:0000256" key="5">
    <source>
        <dbReference type="ARBA" id="ARBA00023136"/>
    </source>
</evidence>
<evidence type="ECO:0000256" key="6">
    <source>
        <dbReference type="SAM" id="Phobius"/>
    </source>
</evidence>
<feature type="transmembrane region" description="Helical" evidence="6">
    <location>
        <begin position="146"/>
        <end position="165"/>
    </location>
</feature>
<dbReference type="Pfam" id="PF01943">
    <property type="entry name" value="Polysacc_synt"/>
    <property type="match status" value="1"/>
</dbReference>
<dbReference type="Proteomes" id="UP000032431">
    <property type="component" value="Chromosome I"/>
</dbReference>
<evidence type="ECO:0000256" key="3">
    <source>
        <dbReference type="ARBA" id="ARBA00022692"/>
    </source>
</evidence>
<evidence type="ECO:0000313" key="7">
    <source>
        <dbReference type="EMBL" id="CDZ25059.1"/>
    </source>
</evidence>
<evidence type="ECO:0000313" key="8">
    <source>
        <dbReference type="Proteomes" id="UP000032431"/>
    </source>
</evidence>
<dbReference type="KEGG" id="ccel:CCDG5_1967"/>